<gene>
    <name evidence="1" type="primary">LOC100518800</name>
</gene>
<dbReference type="Bgee" id="ENSSSCG00000035257">
    <property type="expression patterns" value="Expressed in colon and 11 other cell types or tissues"/>
</dbReference>
<organism evidence="1 2">
    <name type="scientific">Sus scrofa</name>
    <name type="common">Pig</name>
    <dbReference type="NCBI Taxonomy" id="9823"/>
    <lineage>
        <taxon>Eukaryota</taxon>
        <taxon>Metazoa</taxon>
        <taxon>Chordata</taxon>
        <taxon>Craniata</taxon>
        <taxon>Vertebrata</taxon>
        <taxon>Euteleostomi</taxon>
        <taxon>Mammalia</taxon>
        <taxon>Eutheria</taxon>
        <taxon>Laurasiatheria</taxon>
        <taxon>Artiodactyla</taxon>
        <taxon>Suina</taxon>
        <taxon>Suidae</taxon>
        <taxon>Sus</taxon>
    </lineage>
</organism>
<sequence>MVAGFEFLPRKHGTLSSIPEGSDCSPMESTGLDPWVPDGLWLCGPYSWRLVQGFGLAHPSRHQGGCTKDVATGSGGGGGVYPVFSRLFPLTGRDTEWTVTGTIGPNSSGIILMPSSPTTTSGLLRS</sequence>
<proteinExistence type="predicted"/>
<reference evidence="1" key="3">
    <citation type="submission" date="2025-08" db="UniProtKB">
        <authorList>
            <consortium name="Ensembl"/>
        </authorList>
    </citation>
    <scope>IDENTIFICATION</scope>
</reference>
<evidence type="ECO:0000313" key="1">
    <source>
        <dbReference type="Ensembl" id="ENSSSCP00000050628.2"/>
    </source>
</evidence>
<dbReference type="Ensembl" id="ENSSSCT00000040966.2">
    <property type="protein sequence ID" value="ENSSSCP00000050628.2"/>
    <property type="gene ID" value="ENSSSCG00000035257.2"/>
</dbReference>
<accession>A0A287B3D2</accession>
<name>A0A287B3D2_PIG</name>
<reference evidence="1" key="4">
    <citation type="submission" date="2025-09" db="UniProtKB">
        <authorList>
            <consortium name="Ensembl"/>
        </authorList>
    </citation>
    <scope>IDENTIFICATION</scope>
</reference>
<dbReference type="Proteomes" id="UP000008227">
    <property type="component" value="Chromosome 9"/>
</dbReference>
<protein>
    <submittedName>
        <fullName evidence="1">Uncharacterized protein</fullName>
    </submittedName>
</protein>
<reference evidence="1" key="2">
    <citation type="journal article" date="2020" name="Gigascience">
        <title>An improved pig reference genome sequence to enable pig genetics and genomics research.</title>
        <authorList>
            <person name="Warr A."/>
            <person name="Affara N."/>
            <person name="Aken B."/>
            <person name="Beiki H."/>
            <person name="Bickhart D.M."/>
            <person name="Billis K."/>
            <person name="Chow W."/>
            <person name="Eory L."/>
            <person name="Finlayson H.A."/>
            <person name="Flicek P."/>
            <person name="Giron C.G."/>
            <person name="Griffin D.K."/>
            <person name="Hall R."/>
            <person name="Hannum G."/>
            <person name="Hourlier T."/>
            <person name="Howe K."/>
            <person name="Hume D.A."/>
            <person name="Izuogu O."/>
            <person name="Kim K."/>
            <person name="Koren S."/>
            <person name="Liu H."/>
            <person name="Manchanda N."/>
            <person name="Martin F.J."/>
            <person name="Nonneman D.J."/>
            <person name="O'Connor R.E."/>
            <person name="Phillippy A.M."/>
            <person name="Rohrer G.A."/>
            <person name="Rosen B.D."/>
            <person name="Rund L.A."/>
            <person name="Sargent C.A."/>
            <person name="Schook L.B."/>
            <person name="Schroeder S.G."/>
            <person name="Schwartz A.S."/>
            <person name="Skinner B.M."/>
            <person name="Talbot R."/>
            <person name="Tseng E."/>
            <person name="Tuggle C.K."/>
            <person name="Watson M."/>
            <person name="Smith T.P.L."/>
            <person name="Archibald A.L."/>
        </authorList>
    </citation>
    <scope>NUCLEOTIDE SEQUENCE [LARGE SCALE GENOMIC DNA]</scope>
    <source>
        <strain evidence="1">Duroc</strain>
    </source>
</reference>
<dbReference type="AlphaFoldDB" id="A0A287B3D2"/>
<keyword evidence="2" id="KW-1185">Reference proteome</keyword>
<reference evidence="2" key="1">
    <citation type="submission" date="2009-11" db="EMBL/GenBank/DDBJ databases">
        <authorList>
            <consortium name="Porcine genome sequencing project"/>
        </authorList>
    </citation>
    <scope>NUCLEOTIDE SEQUENCE [LARGE SCALE GENOMIC DNA]</scope>
    <source>
        <strain evidence="2">Duroc</strain>
    </source>
</reference>
<dbReference type="InParanoid" id="A0A287B3D2"/>
<evidence type="ECO:0000313" key="2">
    <source>
        <dbReference type="Proteomes" id="UP000008227"/>
    </source>
</evidence>